<dbReference type="EMBL" id="JAPDFR010000007">
    <property type="protein sequence ID" value="KAK0385014.1"/>
    <property type="molecule type" value="Genomic_DNA"/>
</dbReference>
<dbReference type="Pfam" id="PF13424">
    <property type="entry name" value="TPR_12"/>
    <property type="match status" value="1"/>
</dbReference>
<dbReference type="InterPro" id="IPR002182">
    <property type="entry name" value="NB-ARC"/>
</dbReference>
<organism evidence="3 4">
    <name type="scientific">Sarocladium strictum</name>
    <name type="common">Black bundle disease fungus</name>
    <name type="synonym">Acremonium strictum</name>
    <dbReference type="NCBI Taxonomy" id="5046"/>
    <lineage>
        <taxon>Eukaryota</taxon>
        <taxon>Fungi</taxon>
        <taxon>Dikarya</taxon>
        <taxon>Ascomycota</taxon>
        <taxon>Pezizomycotina</taxon>
        <taxon>Sordariomycetes</taxon>
        <taxon>Hypocreomycetidae</taxon>
        <taxon>Hypocreales</taxon>
        <taxon>Sarocladiaceae</taxon>
        <taxon>Sarocladium</taxon>
    </lineage>
</organism>
<feature type="region of interest" description="Disordered" evidence="1">
    <location>
        <begin position="520"/>
        <end position="542"/>
    </location>
</feature>
<dbReference type="Gene3D" id="3.40.50.300">
    <property type="entry name" value="P-loop containing nucleotide triphosphate hydrolases"/>
    <property type="match status" value="1"/>
</dbReference>
<dbReference type="InterPro" id="IPR013087">
    <property type="entry name" value="Znf_C2H2_type"/>
</dbReference>
<reference evidence="3" key="1">
    <citation type="submission" date="2022-10" db="EMBL/GenBank/DDBJ databases">
        <title>Determination and structural analysis of whole genome sequence of Sarocladium strictum F4-1.</title>
        <authorList>
            <person name="Hu L."/>
            <person name="Jiang Y."/>
        </authorList>
    </citation>
    <scope>NUCLEOTIDE SEQUENCE</scope>
    <source>
        <strain evidence="3">F4-1</strain>
    </source>
</reference>
<feature type="compositionally biased region" description="Low complexity" evidence="1">
    <location>
        <begin position="259"/>
        <end position="270"/>
    </location>
</feature>
<feature type="compositionally biased region" description="Polar residues" evidence="1">
    <location>
        <begin position="274"/>
        <end position="300"/>
    </location>
</feature>
<sequence length="1362" mass="154318">MATAYRAERLKEQRGLRAKAPIAAQFEDCVQAFQQLSDSLQVKLSSSSLQEGSKDCYARLMLWAQESGASSRLLDYTLRGCPALKHQSLRLLEELLITLQKVINEVLLQDVAIDSVEAEDAAVEANAVPNVEGTGLASLLDDPLLGLLSGDDEVGVEAAAEGHLAEAEDIVAALFQLMPALQDPFEQDDRDAVPSQDPQRDTPEEPYANIAHALFPNVSKSLAGQFGALNSQRLRGIWPIKQVNKRSRSKRQLNARNASKGLGSLSGSSKRPGFSQQTPWPILQYQSTRGESDEGTSTIRSHIDLSKSPSLDHTSMTSVGGEIPESPIMQYLVPPSVPVDLSSEDQFECPYCQSDLPLTFSSERMVYEDWVAHIYHDLKPYVCTFEGCPHQQRPTGDRQQWFLHELSCHRLQPVWRCSVCREDFETAEKFEGHLKLLHPAVSREEWLFVAENCRSYSTLKAPLLDCKLCSKPLGSLAEVESHVGRHLEAYALSALFHNDLPDEGPVGKAELLNEYLEEQRDEFQQGTRKTRGSSDGDHSDASTINASVATDVGQADSALDGTGTFEVGSYPRTNGSDKVREFLDRQKLQAPFSSVRTGLPDRYDNFVGRNEDLEAMYAHLSSPGRVCTISGRGGIGKTALGVEYVHKYGSEYPHVFWVESDNPGICAEKYGAIATTLNIVEKPLTTEDTRTFLVKDYLTKSETRWLLVFDNVAAWEDISRYIPRTLAATKGSVLITTRTGPMLTITPTHPIYHRQHAVRLDVWPLQHAREFLLTSIQPKMSKESLRNHEEWGLAAQVVEVVGRLPLAVSMIVGYIKVSRCNLSDFMEMWEEKEHITRKKRRRNLDMDSSDIDSTIDSLWTIGIREVRMNSRRLLDVLSFLDPDTIHKHLLVGDHKEEYLEFLNSSETISYKRMINELKGRRLVTVRRLSNGEEVYSIHRLLQQKVLLDMEDLGFVDAFRKAFRLVRRKFPFADPQQVPKPSNWATCSEYMPHVFALHRVHRQNASASVMEMNPVEIAKLFYDAAFYIWSRQTNSYDPLSFLKSASDILDRLDDEKNAKVRADILCIHGLLLLNMGCVERAKGPILLKQALEIRKRIYDADPTIRDNDVLCQNAANDYALCLLNEHKFIEAGEVIRSCRDRYLLWGSEDVNPWENAKYYGNYSVVLMWKGNLDEAINHQLKSLQLMEQYSTPGSLYYRRMFLLGCYLLQKGDYEGALDKHLEVLTARLEMQGKHHEHTISSIYAVGAMYHHLQKPKIATEYMQQCLEFSKSSWWDRAAYTRAQYHLALLYREQGIEEQAADHLEGLANSFLDEFSEYISEAVRGVDDKLMIFDDLQPTFLGRYTGVQLLKHLQEQHKAKTAGE</sequence>
<dbReference type="PANTHER" id="PTHR35391">
    <property type="entry name" value="C2H2-TYPE DOMAIN-CONTAINING PROTEIN-RELATED"/>
    <property type="match status" value="1"/>
</dbReference>
<evidence type="ECO:0000313" key="4">
    <source>
        <dbReference type="Proteomes" id="UP001175261"/>
    </source>
</evidence>
<evidence type="ECO:0000313" key="3">
    <source>
        <dbReference type="EMBL" id="KAK0385014.1"/>
    </source>
</evidence>
<accession>A0AA39GED9</accession>
<dbReference type="SMART" id="SM00355">
    <property type="entry name" value="ZnF_C2H2"/>
    <property type="match status" value="3"/>
</dbReference>
<dbReference type="Pfam" id="PF25000">
    <property type="entry name" value="DUF7779"/>
    <property type="match status" value="1"/>
</dbReference>
<dbReference type="Proteomes" id="UP001175261">
    <property type="component" value="Unassembled WGS sequence"/>
</dbReference>
<dbReference type="GO" id="GO:0043531">
    <property type="term" value="F:ADP binding"/>
    <property type="evidence" value="ECO:0007669"/>
    <property type="project" value="InterPro"/>
</dbReference>
<dbReference type="Gene3D" id="1.25.40.10">
    <property type="entry name" value="Tetratricopeptide repeat domain"/>
    <property type="match status" value="2"/>
</dbReference>
<gene>
    <name evidence="3" type="ORF">NLU13_7492</name>
</gene>
<dbReference type="PROSITE" id="PS00028">
    <property type="entry name" value="ZINC_FINGER_C2H2_1"/>
    <property type="match status" value="1"/>
</dbReference>
<dbReference type="PANTHER" id="PTHR35391:SF5">
    <property type="entry name" value="DUF6590 DOMAIN-CONTAINING PROTEIN"/>
    <property type="match status" value="1"/>
</dbReference>
<dbReference type="SUPFAM" id="SSF48452">
    <property type="entry name" value="TPR-like"/>
    <property type="match status" value="2"/>
</dbReference>
<feature type="compositionally biased region" description="Polar residues" evidence="1">
    <location>
        <begin position="307"/>
        <end position="317"/>
    </location>
</feature>
<protein>
    <recommendedName>
        <fullName evidence="2">C2H2-type domain-containing protein</fullName>
    </recommendedName>
</protein>
<feature type="domain" description="C2H2-type" evidence="2">
    <location>
        <begin position="417"/>
        <end position="438"/>
    </location>
</feature>
<dbReference type="InterPro" id="IPR027417">
    <property type="entry name" value="P-loop_NTPase"/>
</dbReference>
<feature type="region of interest" description="Disordered" evidence="1">
    <location>
        <begin position="245"/>
        <end position="317"/>
    </location>
</feature>
<proteinExistence type="predicted"/>
<keyword evidence="4" id="KW-1185">Reference proteome</keyword>
<name>A0AA39GED9_SARSR</name>
<dbReference type="Pfam" id="PF00931">
    <property type="entry name" value="NB-ARC"/>
    <property type="match status" value="1"/>
</dbReference>
<dbReference type="InterPro" id="IPR056681">
    <property type="entry name" value="DUF7779"/>
</dbReference>
<dbReference type="InterPro" id="IPR011990">
    <property type="entry name" value="TPR-like_helical_dom_sf"/>
</dbReference>
<evidence type="ECO:0000256" key="1">
    <source>
        <dbReference type="SAM" id="MobiDB-lite"/>
    </source>
</evidence>
<dbReference type="SUPFAM" id="SSF52540">
    <property type="entry name" value="P-loop containing nucleoside triphosphate hydrolases"/>
    <property type="match status" value="1"/>
</dbReference>
<evidence type="ECO:0000259" key="2">
    <source>
        <dbReference type="PROSITE" id="PS00028"/>
    </source>
</evidence>
<comment type="caution">
    <text evidence="3">The sequence shown here is derived from an EMBL/GenBank/DDBJ whole genome shotgun (WGS) entry which is preliminary data.</text>
</comment>